<dbReference type="AlphaFoldDB" id="A0A8X6TNH3"/>
<reference evidence="2" key="1">
    <citation type="submission" date="2020-08" db="EMBL/GenBank/DDBJ databases">
        <title>Multicomponent nature underlies the extraordinary mechanical properties of spider dragline silk.</title>
        <authorList>
            <person name="Kono N."/>
            <person name="Nakamura H."/>
            <person name="Mori M."/>
            <person name="Yoshida Y."/>
            <person name="Ohtoshi R."/>
            <person name="Malay A.D."/>
            <person name="Moran D.A.P."/>
            <person name="Tomita M."/>
            <person name="Numata K."/>
            <person name="Arakawa K."/>
        </authorList>
    </citation>
    <scope>NUCLEOTIDE SEQUENCE</scope>
</reference>
<evidence type="ECO:0000313" key="3">
    <source>
        <dbReference type="Proteomes" id="UP000887013"/>
    </source>
</evidence>
<accession>A0A8X6TNH3</accession>
<gene>
    <name evidence="2" type="ORF">NPIL_99871</name>
</gene>
<protein>
    <submittedName>
        <fullName evidence="2">Uncharacterized protein</fullName>
    </submittedName>
</protein>
<evidence type="ECO:0000313" key="2">
    <source>
        <dbReference type="EMBL" id="GFT27152.1"/>
    </source>
</evidence>
<dbReference type="EMBL" id="BMAW01060649">
    <property type="protein sequence ID" value="GFT27152.1"/>
    <property type="molecule type" value="Genomic_DNA"/>
</dbReference>
<feature type="compositionally biased region" description="Basic and acidic residues" evidence="1">
    <location>
        <begin position="1"/>
        <end position="22"/>
    </location>
</feature>
<evidence type="ECO:0000256" key="1">
    <source>
        <dbReference type="SAM" id="MobiDB-lite"/>
    </source>
</evidence>
<feature type="region of interest" description="Disordered" evidence="1">
    <location>
        <begin position="1"/>
        <end position="31"/>
    </location>
</feature>
<keyword evidence="3" id="KW-1185">Reference proteome</keyword>
<dbReference type="Proteomes" id="UP000887013">
    <property type="component" value="Unassembled WGS sequence"/>
</dbReference>
<sequence>MHADEIRSDHETLHGDCAKEPGEQWWKGGSPLRHQTLSSHVIPSIWQRRRRLQHRPASPPVHCPLTASQHVLDREQQEAYVWYRPLTSRSQLGRCGETIVVDNGTTTHLQDRTDL</sequence>
<comment type="caution">
    <text evidence="2">The sequence shown here is derived from an EMBL/GenBank/DDBJ whole genome shotgun (WGS) entry which is preliminary data.</text>
</comment>
<name>A0A8X6TNH3_NEPPI</name>
<proteinExistence type="predicted"/>
<organism evidence="2 3">
    <name type="scientific">Nephila pilipes</name>
    <name type="common">Giant wood spider</name>
    <name type="synonym">Nephila maculata</name>
    <dbReference type="NCBI Taxonomy" id="299642"/>
    <lineage>
        <taxon>Eukaryota</taxon>
        <taxon>Metazoa</taxon>
        <taxon>Ecdysozoa</taxon>
        <taxon>Arthropoda</taxon>
        <taxon>Chelicerata</taxon>
        <taxon>Arachnida</taxon>
        <taxon>Araneae</taxon>
        <taxon>Araneomorphae</taxon>
        <taxon>Entelegynae</taxon>
        <taxon>Araneoidea</taxon>
        <taxon>Nephilidae</taxon>
        <taxon>Nephila</taxon>
    </lineage>
</organism>